<evidence type="ECO:0000313" key="6">
    <source>
        <dbReference type="EMBL" id="MBC9979043.1"/>
    </source>
</evidence>
<proteinExistence type="predicted"/>
<evidence type="ECO:0000256" key="2">
    <source>
        <dbReference type="ARBA" id="ARBA00022692"/>
    </source>
</evidence>
<comment type="caution">
    <text evidence="6">The sequence shown here is derived from an EMBL/GenBank/DDBJ whole genome shotgun (WGS) entry which is preliminary data.</text>
</comment>
<dbReference type="RefSeq" id="WP_188105390.1">
    <property type="nucleotide sequence ID" value="NZ_JAANIH010000047.1"/>
</dbReference>
<reference evidence="6 7" key="1">
    <citation type="journal article" date="2020" name="Arch. Microbiol.">
        <title>Bradyrhizobium campsiandrae sp. nov., a nitrogen-fixing bacterial strain isolated from a native leguminous tree from the Amazon adapted to flooded conditions.</title>
        <authorList>
            <person name="Cabral Michel D."/>
            <person name="Martins da Costa E."/>
            <person name="Azarias Guimaraes A."/>
            <person name="Soares de Carvalho T."/>
            <person name="Santos de Castro Caputo P."/>
            <person name="Willems A."/>
            <person name="de Souza Moreira F.M."/>
        </authorList>
    </citation>
    <scope>NUCLEOTIDE SEQUENCE [LARGE SCALE GENOMIC DNA]</scope>
    <source>
        <strain evidence="7">INPA 384B</strain>
    </source>
</reference>
<organism evidence="6 7">
    <name type="scientific">Bradyrhizobium campsiandrae</name>
    <dbReference type="NCBI Taxonomy" id="1729892"/>
    <lineage>
        <taxon>Bacteria</taxon>
        <taxon>Pseudomonadati</taxon>
        <taxon>Pseudomonadota</taxon>
        <taxon>Alphaproteobacteria</taxon>
        <taxon>Hyphomicrobiales</taxon>
        <taxon>Nitrobacteraceae</taxon>
        <taxon>Bradyrhizobium</taxon>
    </lineage>
</organism>
<feature type="transmembrane region" description="Helical" evidence="5">
    <location>
        <begin position="50"/>
        <end position="68"/>
    </location>
</feature>
<dbReference type="EMBL" id="JAATTO010000015">
    <property type="protein sequence ID" value="MBC9979043.1"/>
    <property type="molecule type" value="Genomic_DNA"/>
</dbReference>
<evidence type="ECO:0000313" key="7">
    <source>
        <dbReference type="Proteomes" id="UP000639516"/>
    </source>
</evidence>
<keyword evidence="3 5" id="KW-1133">Transmembrane helix</keyword>
<name>A0ABR7U4Q2_9BRAD</name>
<keyword evidence="7" id="KW-1185">Reference proteome</keyword>
<accession>A0ABR7U4Q2</accession>
<dbReference type="InterPro" id="IPR012451">
    <property type="entry name" value="DUF1656"/>
</dbReference>
<gene>
    <name evidence="6" type="ORF">HA482_12620</name>
</gene>
<evidence type="ECO:0000256" key="3">
    <source>
        <dbReference type="ARBA" id="ARBA00022989"/>
    </source>
</evidence>
<dbReference type="Pfam" id="PF07869">
    <property type="entry name" value="DUF1656"/>
    <property type="match status" value="1"/>
</dbReference>
<protein>
    <submittedName>
        <fullName evidence="6">DUF1656 domain-containing protein</fullName>
    </submittedName>
</protein>
<keyword evidence="1" id="KW-1003">Cell membrane</keyword>
<keyword evidence="2 5" id="KW-0812">Transmembrane</keyword>
<evidence type="ECO:0000256" key="5">
    <source>
        <dbReference type="SAM" id="Phobius"/>
    </source>
</evidence>
<dbReference type="Proteomes" id="UP000639516">
    <property type="component" value="Unassembled WGS sequence"/>
</dbReference>
<keyword evidence="4 5" id="KW-0472">Membrane</keyword>
<evidence type="ECO:0000256" key="1">
    <source>
        <dbReference type="ARBA" id="ARBA00022475"/>
    </source>
</evidence>
<evidence type="ECO:0000256" key="4">
    <source>
        <dbReference type="ARBA" id="ARBA00023136"/>
    </source>
</evidence>
<sequence>MPPELNIYGLYVPGFFGLMLAAYITSLVVRHVASQTGFYALVWHRAAFDLAVYAIILGIFFSLTRMLVAP</sequence>
<feature type="transmembrane region" description="Helical" evidence="5">
    <location>
        <begin position="6"/>
        <end position="29"/>
    </location>
</feature>